<keyword evidence="6" id="KW-0808">Transferase</keyword>
<keyword evidence="8" id="KW-0663">Pyridoxal phosphate</keyword>
<comment type="similarity">
    <text evidence="3">Belongs to the class-V pyridoxal-phosphate-dependent aminotransferase family. NifS/IscS subfamily.</text>
</comment>
<reference evidence="15" key="1">
    <citation type="submission" date="2016-10" db="EMBL/GenBank/DDBJ databases">
        <authorList>
            <person name="Varghese N."/>
            <person name="Submissions S."/>
        </authorList>
    </citation>
    <scope>NUCLEOTIDE SEQUENCE [LARGE SCALE GENOMIC DNA]</scope>
    <source>
        <strain evidence="15">DSM 26471</strain>
    </source>
</reference>
<dbReference type="PIRSF" id="PIRSF005572">
    <property type="entry name" value="NifS"/>
    <property type="match status" value="1"/>
</dbReference>
<keyword evidence="15" id="KW-1185">Reference proteome</keyword>
<dbReference type="Pfam" id="PF00266">
    <property type="entry name" value="Aminotran_5"/>
    <property type="match status" value="1"/>
</dbReference>
<evidence type="ECO:0000256" key="10">
    <source>
        <dbReference type="ARBA" id="ARBA00023014"/>
    </source>
</evidence>
<dbReference type="GO" id="GO:0046872">
    <property type="term" value="F:metal ion binding"/>
    <property type="evidence" value="ECO:0007669"/>
    <property type="project" value="UniProtKB-KW"/>
</dbReference>
<evidence type="ECO:0000256" key="12">
    <source>
        <dbReference type="RuleBase" id="RU004504"/>
    </source>
</evidence>
<evidence type="ECO:0000256" key="6">
    <source>
        <dbReference type="ARBA" id="ARBA00022679"/>
    </source>
</evidence>
<dbReference type="PANTHER" id="PTHR11601:SF34">
    <property type="entry name" value="CYSTEINE DESULFURASE"/>
    <property type="match status" value="1"/>
</dbReference>
<dbReference type="InterPro" id="IPR015421">
    <property type="entry name" value="PyrdxlP-dep_Trfase_major"/>
</dbReference>
<dbReference type="OrthoDB" id="9808002at2"/>
<keyword evidence="10" id="KW-0411">Iron-sulfur</keyword>
<dbReference type="AlphaFoldDB" id="A0A1I3XVH0"/>
<comment type="function">
    <text evidence="2">Catalyzes the removal of elemental sulfur atoms from cysteine to produce alanine. Seems to participate in the biosynthesis of the nitrogenase metalloclusters by providing the inorganic sulfur required for the Fe-S core formation.</text>
</comment>
<evidence type="ECO:0000313" key="14">
    <source>
        <dbReference type="EMBL" id="SFK23051.1"/>
    </source>
</evidence>
<dbReference type="GO" id="GO:0051536">
    <property type="term" value="F:iron-sulfur cluster binding"/>
    <property type="evidence" value="ECO:0007669"/>
    <property type="project" value="UniProtKB-KW"/>
</dbReference>
<comment type="catalytic activity">
    <reaction evidence="11">
        <text>(sulfur carrier)-H + L-cysteine = (sulfur carrier)-SH + L-alanine</text>
        <dbReference type="Rhea" id="RHEA:43892"/>
        <dbReference type="Rhea" id="RHEA-COMP:14737"/>
        <dbReference type="Rhea" id="RHEA-COMP:14739"/>
        <dbReference type="ChEBI" id="CHEBI:29917"/>
        <dbReference type="ChEBI" id="CHEBI:35235"/>
        <dbReference type="ChEBI" id="CHEBI:57972"/>
        <dbReference type="ChEBI" id="CHEBI:64428"/>
        <dbReference type="EC" id="2.8.1.7"/>
    </reaction>
</comment>
<evidence type="ECO:0000256" key="2">
    <source>
        <dbReference type="ARBA" id="ARBA00003120"/>
    </source>
</evidence>
<evidence type="ECO:0000256" key="7">
    <source>
        <dbReference type="ARBA" id="ARBA00022723"/>
    </source>
</evidence>
<dbReference type="EMBL" id="FORH01000011">
    <property type="protein sequence ID" value="SFK23051.1"/>
    <property type="molecule type" value="Genomic_DNA"/>
</dbReference>
<evidence type="ECO:0000256" key="8">
    <source>
        <dbReference type="ARBA" id="ARBA00022898"/>
    </source>
</evidence>
<keyword evidence="9" id="KW-0408">Iron</keyword>
<feature type="domain" description="Aminotransferase class V" evidence="13">
    <location>
        <begin position="5"/>
        <end position="368"/>
    </location>
</feature>
<evidence type="ECO:0000256" key="3">
    <source>
        <dbReference type="ARBA" id="ARBA00006490"/>
    </source>
</evidence>
<evidence type="ECO:0000256" key="11">
    <source>
        <dbReference type="ARBA" id="ARBA00050776"/>
    </source>
</evidence>
<keyword evidence="7" id="KW-0479">Metal-binding</keyword>
<dbReference type="SUPFAM" id="SSF53383">
    <property type="entry name" value="PLP-dependent transferases"/>
    <property type="match status" value="1"/>
</dbReference>
<evidence type="ECO:0000313" key="15">
    <source>
        <dbReference type="Proteomes" id="UP000199630"/>
    </source>
</evidence>
<dbReference type="InterPro" id="IPR000192">
    <property type="entry name" value="Aminotrans_V_dom"/>
</dbReference>
<proteinExistence type="inferred from homology"/>
<dbReference type="Gene3D" id="3.90.1150.10">
    <property type="entry name" value="Aspartate Aminotransferase, domain 1"/>
    <property type="match status" value="1"/>
</dbReference>
<dbReference type="InterPro" id="IPR015422">
    <property type="entry name" value="PyrdxlP-dep_Trfase_small"/>
</dbReference>
<dbReference type="GO" id="GO:0031071">
    <property type="term" value="F:cysteine desulfurase activity"/>
    <property type="evidence" value="ECO:0007669"/>
    <property type="project" value="UniProtKB-EC"/>
</dbReference>
<dbReference type="EC" id="2.8.1.7" evidence="4"/>
<dbReference type="PANTHER" id="PTHR11601">
    <property type="entry name" value="CYSTEINE DESULFURYLASE FAMILY MEMBER"/>
    <property type="match status" value="1"/>
</dbReference>
<name>A0A1I3XVH0_9RHOB</name>
<evidence type="ECO:0000256" key="9">
    <source>
        <dbReference type="ARBA" id="ARBA00023004"/>
    </source>
</evidence>
<dbReference type="InterPro" id="IPR020578">
    <property type="entry name" value="Aminotrans_V_PyrdxlP_BS"/>
</dbReference>
<dbReference type="PROSITE" id="PS00595">
    <property type="entry name" value="AA_TRANSFER_CLASS_5"/>
    <property type="match status" value="1"/>
</dbReference>
<sequence>MADPIYLDHNASTPIDPDVLETVLRVSRDVYANPSSIEHSQGAAAARVVERARSQVADLVKCKEAEIIFTGGSTEANNLAILGAYPQLEKTGRTHCITSAIEHPSVLACFEHLEEKGARVTRLAVGEGGQISLEELSEALCEQTGLVSIMAANNETGVLQPIAEAARLSEAAGALFHTDFSQATAFVPLDLRNSSIHMASFSGHKAYGPKGVGALYRSLRKPRVNLQPVLLGGGQEKGLRAGTLNTPGIAGLGHAFALIAEDMDDDVERIGGIRDQLQAELQQRISLQINGTTEARLPNSLSLTIDGVVPQALMHKLKDDLCFSASSACATEHVTTSHVLLAMFGETPRARNAFRLGLGRQTKAEDIPKIVAQFERATTELLRLRTR</sequence>
<dbReference type="STRING" id="588602.SAMN04487991_4155"/>
<evidence type="ECO:0000256" key="1">
    <source>
        <dbReference type="ARBA" id="ARBA00001933"/>
    </source>
</evidence>
<dbReference type="Gene3D" id="1.10.260.50">
    <property type="match status" value="1"/>
</dbReference>
<dbReference type="Gene3D" id="3.40.640.10">
    <property type="entry name" value="Type I PLP-dependent aspartate aminotransferase-like (Major domain)"/>
    <property type="match status" value="1"/>
</dbReference>
<dbReference type="RefSeq" id="WP_090063040.1">
    <property type="nucleotide sequence ID" value="NZ_FORH01000011.1"/>
</dbReference>
<accession>A0A1I3XVH0</accession>
<dbReference type="InterPro" id="IPR015424">
    <property type="entry name" value="PyrdxlP-dep_Trfase"/>
</dbReference>
<evidence type="ECO:0000259" key="13">
    <source>
        <dbReference type="Pfam" id="PF00266"/>
    </source>
</evidence>
<comment type="cofactor">
    <cofactor evidence="1 12">
        <name>pyridoxal 5'-phosphate</name>
        <dbReference type="ChEBI" id="CHEBI:597326"/>
    </cofactor>
</comment>
<dbReference type="InterPro" id="IPR016454">
    <property type="entry name" value="Cysteine_dSase"/>
</dbReference>
<evidence type="ECO:0000256" key="4">
    <source>
        <dbReference type="ARBA" id="ARBA00012239"/>
    </source>
</evidence>
<evidence type="ECO:0000256" key="5">
    <source>
        <dbReference type="ARBA" id="ARBA00013558"/>
    </source>
</evidence>
<protein>
    <recommendedName>
        <fullName evidence="5">Cysteine desulfurase</fullName>
        <ecNumber evidence="4">2.8.1.7</ecNumber>
    </recommendedName>
</protein>
<organism evidence="14 15">
    <name type="scientific">Celeribacter neptunius</name>
    <dbReference type="NCBI Taxonomy" id="588602"/>
    <lineage>
        <taxon>Bacteria</taxon>
        <taxon>Pseudomonadati</taxon>
        <taxon>Pseudomonadota</taxon>
        <taxon>Alphaproteobacteria</taxon>
        <taxon>Rhodobacterales</taxon>
        <taxon>Roseobacteraceae</taxon>
        <taxon>Celeribacter</taxon>
    </lineage>
</organism>
<gene>
    <name evidence="14" type="ORF">SAMN04487991_4155</name>
</gene>
<dbReference type="Proteomes" id="UP000199630">
    <property type="component" value="Unassembled WGS sequence"/>
</dbReference>